<dbReference type="GO" id="GO:0005743">
    <property type="term" value="C:mitochondrial inner membrane"/>
    <property type="evidence" value="ECO:0007669"/>
    <property type="project" value="UniProtKB-SubCell"/>
</dbReference>
<comment type="subcellular location">
    <subcellularLocation>
        <location evidence="1">Mitochondrion inner membrane</location>
    </subcellularLocation>
</comment>
<dbReference type="EMBL" id="HBIO01031089">
    <property type="protein sequence ID" value="CAE0478972.1"/>
    <property type="molecule type" value="Transcribed_RNA"/>
</dbReference>
<proteinExistence type="inferred from homology"/>
<dbReference type="Pfam" id="PF12597">
    <property type="entry name" value="Cox20"/>
    <property type="match status" value="1"/>
</dbReference>
<evidence type="ECO:0000256" key="8">
    <source>
        <dbReference type="ARBA" id="ARBA00023136"/>
    </source>
</evidence>
<evidence type="ECO:0000256" key="10">
    <source>
        <dbReference type="SAM" id="Phobius"/>
    </source>
</evidence>
<keyword evidence="5" id="KW-0999">Mitochondrion inner membrane</keyword>
<accession>A0A7S3QIZ6</accession>
<feature type="region of interest" description="Disordered" evidence="9">
    <location>
        <begin position="151"/>
        <end position="170"/>
    </location>
</feature>
<evidence type="ECO:0000313" key="11">
    <source>
        <dbReference type="EMBL" id="CAE0478972.1"/>
    </source>
</evidence>
<organism evidence="11">
    <name type="scientific">Chaetoceros debilis</name>
    <dbReference type="NCBI Taxonomy" id="122233"/>
    <lineage>
        <taxon>Eukaryota</taxon>
        <taxon>Sar</taxon>
        <taxon>Stramenopiles</taxon>
        <taxon>Ochrophyta</taxon>
        <taxon>Bacillariophyta</taxon>
        <taxon>Coscinodiscophyceae</taxon>
        <taxon>Chaetocerotophycidae</taxon>
        <taxon>Chaetocerotales</taxon>
        <taxon>Chaetocerotaceae</taxon>
        <taxon>Chaetoceros</taxon>
    </lineage>
</organism>
<evidence type="ECO:0000256" key="7">
    <source>
        <dbReference type="ARBA" id="ARBA00023128"/>
    </source>
</evidence>
<gene>
    <name evidence="11" type="ORF">CDEB00056_LOCUS23825</name>
</gene>
<comment type="similarity">
    <text evidence="2">Belongs to the COX20 family.</text>
</comment>
<evidence type="ECO:0000256" key="3">
    <source>
        <dbReference type="ARBA" id="ARBA00017689"/>
    </source>
</evidence>
<keyword evidence="6 10" id="KW-1133">Transmembrane helix</keyword>
<evidence type="ECO:0000256" key="5">
    <source>
        <dbReference type="ARBA" id="ARBA00022792"/>
    </source>
</evidence>
<dbReference type="PANTHER" id="PTHR31586:SF1">
    <property type="entry name" value="CYTOCHROME C OXIDASE ASSEMBLY PROTEIN COX20, MITOCHONDRIAL"/>
    <property type="match status" value="1"/>
</dbReference>
<keyword evidence="8 10" id="KW-0472">Membrane</keyword>
<reference evidence="11" key="1">
    <citation type="submission" date="2021-01" db="EMBL/GenBank/DDBJ databases">
        <authorList>
            <person name="Corre E."/>
            <person name="Pelletier E."/>
            <person name="Niang G."/>
            <person name="Scheremetjew M."/>
            <person name="Finn R."/>
            <person name="Kale V."/>
            <person name="Holt S."/>
            <person name="Cochrane G."/>
            <person name="Meng A."/>
            <person name="Brown T."/>
            <person name="Cohen L."/>
        </authorList>
    </citation>
    <scope>NUCLEOTIDE SEQUENCE</scope>
    <source>
        <strain evidence="11">MM31A-1</strain>
    </source>
</reference>
<keyword evidence="7" id="KW-0496">Mitochondrion</keyword>
<dbReference type="GO" id="GO:0033617">
    <property type="term" value="P:mitochondrial respiratory chain complex IV assembly"/>
    <property type="evidence" value="ECO:0007669"/>
    <property type="project" value="InterPro"/>
</dbReference>
<evidence type="ECO:0000256" key="6">
    <source>
        <dbReference type="ARBA" id="ARBA00022989"/>
    </source>
</evidence>
<evidence type="ECO:0000256" key="4">
    <source>
        <dbReference type="ARBA" id="ARBA00022692"/>
    </source>
</evidence>
<protein>
    <recommendedName>
        <fullName evidence="3">Cytochrome c oxidase assembly protein COX20, mitochondrial</fullName>
    </recommendedName>
</protein>
<evidence type="ECO:0000256" key="1">
    <source>
        <dbReference type="ARBA" id="ARBA00004273"/>
    </source>
</evidence>
<sequence length="170" mass="19893">MPETPSAKVSDESPTSATPTWINLLPEWGGIRENVASSPFRWCVRESLLWGVASGTTMGLHRLRMKSRPFFAFNVAFGTTFLVAMPSYYFCFKRREHKEATIEMMMRANDFENVEEMPEEIPVDQHPFMTSEEDEKKQRKNFVARLKEKKEWQKQDGMKNVEDVFKKEDN</sequence>
<dbReference type="InterPro" id="IPR022533">
    <property type="entry name" value="Cox20"/>
</dbReference>
<evidence type="ECO:0000256" key="2">
    <source>
        <dbReference type="ARBA" id="ARBA00009575"/>
    </source>
</evidence>
<evidence type="ECO:0000256" key="9">
    <source>
        <dbReference type="SAM" id="MobiDB-lite"/>
    </source>
</evidence>
<dbReference type="PANTHER" id="PTHR31586">
    <property type="entry name" value="CYTOCHROME C OXIDASE PROTEIN 20"/>
    <property type="match status" value="1"/>
</dbReference>
<keyword evidence="4 10" id="KW-0812">Transmembrane</keyword>
<feature type="transmembrane region" description="Helical" evidence="10">
    <location>
        <begin position="70"/>
        <end position="90"/>
    </location>
</feature>
<dbReference type="AlphaFoldDB" id="A0A7S3QIZ6"/>
<name>A0A7S3QIZ6_9STRA</name>